<name>A0A6L5C5L0_9PSED</name>
<dbReference type="EMBL" id="JAAAXX010000001">
    <property type="protein sequence ID" value="KAF2394794.1"/>
    <property type="molecule type" value="Genomic_DNA"/>
</dbReference>
<organism evidence="2 3">
    <name type="scientific">Pseudomonas frederiksbergensis</name>
    <dbReference type="NCBI Taxonomy" id="104087"/>
    <lineage>
        <taxon>Bacteria</taxon>
        <taxon>Pseudomonadati</taxon>
        <taxon>Pseudomonadota</taxon>
        <taxon>Gammaproteobacteria</taxon>
        <taxon>Pseudomonadales</taxon>
        <taxon>Pseudomonadaceae</taxon>
        <taxon>Pseudomonas</taxon>
    </lineage>
</organism>
<dbReference type="RefSeq" id="WP_154905291.1">
    <property type="nucleotide sequence ID" value="NZ_JAAAXX010000001.1"/>
</dbReference>
<evidence type="ECO:0000313" key="2">
    <source>
        <dbReference type="EMBL" id="KAF2394794.1"/>
    </source>
</evidence>
<dbReference type="AlphaFoldDB" id="A0A6L5C5L0"/>
<dbReference type="NCBIfam" id="NF040582">
    <property type="entry name" value="STY4528_fam"/>
    <property type="match status" value="1"/>
</dbReference>
<evidence type="ECO:0000313" key="3">
    <source>
        <dbReference type="Proteomes" id="UP000475265"/>
    </source>
</evidence>
<feature type="region of interest" description="Disordered" evidence="1">
    <location>
        <begin position="230"/>
        <end position="250"/>
    </location>
</feature>
<dbReference type="Proteomes" id="UP000475265">
    <property type="component" value="Unassembled WGS sequence"/>
</dbReference>
<proteinExistence type="predicted"/>
<accession>A0A6L5C5L0</accession>
<evidence type="ECO:0000256" key="1">
    <source>
        <dbReference type="SAM" id="MobiDB-lite"/>
    </source>
</evidence>
<gene>
    <name evidence="2" type="ORF">FX983_02776</name>
</gene>
<dbReference type="InterPro" id="IPR047749">
    <property type="entry name" value="STY4528-like"/>
</dbReference>
<comment type="caution">
    <text evidence="2">The sequence shown here is derived from an EMBL/GenBank/DDBJ whole genome shotgun (WGS) entry which is preliminary data.</text>
</comment>
<feature type="region of interest" description="Disordered" evidence="1">
    <location>
        <begin position="345"/>
        <end position="375"/>
    </location>
</feature>
<reference evidence="2 3" key="1">
    <citation type="submission" date="2019-12" db="EMBL/GenBank/DDBJ databases">
        <title>Endophytic bacteria associated with Panax ginseng seedlings.</title>
        <authorList>
            <person name="Park J.M."/>
            <person name="Shin R."/>
            <person name="Jo S.H."/>
        </authorList>
    </citation>
    <scope>NUCLEOTIDE SEQUENCE [LARGE SCALE GENOMIC DNA]</scope>
    <source>
        <strain evidence="2 3">PgKB32</strain>
    </source>
</reference>
<protein>
    <submittedName>
        <fullName evidence="2">Uncharacterized protein</fullName>
    </submittedName>
</protein>
<feature type="compositionally biased region" description="Pro residues" evidence="1">
    <location>
        <begin position="355"/>
        <end position="364"/>
    </location>
</feature>
<sequence length="396" mass="43928">MNTAPSSRWQRVLQQCTQQLSERWPSRPTTEQPSNQALQAGFIFSGQSHEVVPRRLLLDNRLTPLERNAWQVFRLMLQGQAVVTPHYEDLQPYLSSVPYGASASRESIARVLMMLRLTRWLSLVSRGRDQLSGRHQGSLYVLHDEPLTPAEAMELDQDYLELVGHALAHATKAVRIVAHHVVEEVRQDTNIDQDRLPTRLDSWGEHWTQQGLDQAIDEALHDSELGEDHHVRNRAGPRSESEPGLNASISSTVRNPNAACTVLKESICTVPRATPAVDNLHWPDPLLLSPSERQAVAVALNKLKPADRQAVLNEAGARCTAGSVRKPAAYLMGLIQRALKGDFRPWAGQAEPSPTAEPPPPAPSRLPRQQGEPASALAQACLNELRQLRGKRPGPQ</sequence>